<evidence type="ECO:0000313" key="3">
    <source>
        <dbReference type="EMBL" id="GFR90898.1"/>
    </source>
</evidence>
<dbReference type="AlphaFoldDB" id="A0AAV4GZ97"/>
<dbReference type="Proteomes" id="UP000762676">
    <property type="component" value="Unassembled WGS sequence"/>
</dbReference>
<reference evidence="3 4" key="1">
    <citation type="journal article" date="2021" name="Elife">
        <title>Chloroplast acquisition without the gene transfer in kleptoplastic sea slugs, Plakobranchus ocellatus.</title>
        <authorList>
            <person name="Maeda T."/>
            <person name="Takahashi S."/>
            <person name="Yoshida T."/>
            <person name="Shimamura S."/>
            <person name="Takaki Y."/>
            <person name="Nagai Y."/>
            <person name="Toyoda A."/>
            <person name="Suzuki Y."/>
            <person name="Arimoto A."/>
            <person name="Ishii H."/>
            <person name="Satoh N."/>
            <person name="Nishiyama T."/>
            <person name="Hasebe M."/>
            <person name="Maruyama T."/>
            <person name="Minagawa J."/>
            <person name="Obokata J."/>
            <person name="Shigenobu S."/>
        </authorList>
    </citation>
    <scope>NUCLEOTIDE SEQUENCE [LARGE SCALE GENOMIC DNA]</scope>
</reference>
<evidence type="ECO:0000256" key="2">
    <source>
        <dbReference type="SAM" id="SignalP"/>
    </source>
</evidence>
<accession>A0AAV4GZ97</accession>
<keyword evidence="4" id="KW-1185">Reference proteome</keyword>
<proteinExistence type="predicted"/>
<feature type="compositionally biased region" description="Acidic residues" evidence="1">
    <location>
        <begin position="28"/>
        <end position="53"/>
    </location>
</feature>
<feature type="region of interest" description="Disordered" evidence="1">
    <location>
        <begin position="28"/>
        <end position="58"/>
    </location>
</feature>
<name>A0AAV4GZ97_9GAST</name>
<evidence type="ECO:0000256" key="1">
    <source>
        <dbReference type="SAM" id="MobiDB-lite"/>
    </source>
</evidence>
<organism evidence="3 4">
    <name type="scientific">Elysia marginata</name>
    <dbReference type="NCBI Taxonomy" id="1093978"/>
    <lineage>
        <taxon>Eukaryota</taxon>
        <taxon>Metazoa</taxon>
        <taxon>Spiralia</taxon>
        <taxon>Lophotrochozoa</taxon>
        <taxon>Mollusca</taxon>
        <taxon>Gastropoda</taxon>
        <taxon>Heterobranchia</taxon>
        <taxon>Euthyneura</taxon>
        <taxon>Panpulmonata</taxon>
        <taxon>Sacoglossa</taxon>
        <taxon>Placobranchoidea</taxon>
        <taxon>Plakobranchidae</taxon>
        <taxon>Elysia</taxon>
    </lineage>
</organism>
<gene>
    <name evidence="3" type="ORF">ElyMa_004315100</name>
</gene>
<dbReference type="EMBL" id="BMAT01008698">
    <property type="protein sequence ID" value="GFR90898.1"/>
    <property type="molecule type" value="Genomic_DNA"/>
</dbReference>
<sequence length="193" mass="22211">MRISLLWFLELLMFYAFIIVMFSEAADDNDDDNDDDDDDNDNDHDDIDDDDNDNDHRAGCKTIYRVQDMQGAKTSGRVLDHRTRNSRWRSERPSYKKQSMEVGETIVHCTVKGGRSDHGGGNSWARSEGSWWREQLGEHITLDDLQLAATPKLWISSFQHITLDDLQLAATPSCEYHPSSCHTQTLRSFIKPF</sequence>
<protein>
    <submittedName>
        <fullName evidence="3">Uncharacterized protein</fullName>
    </submittedName>
</protein>
<feature type="chain" id="PRO_5043831268" evidence="2">
    <location>
        <begin position="26"/>
        <end position="193"/>
    </location>
</feature>
<feature type="signal peptide" evidence="2">
    <location>
        <begin position="1"/>
        <end position="25"/>
    </location>
</feature>
<keyword evidence="2" id="KW-0732">Signal</keyword>
<evidence type="ECO:0000313" key="4">
    <source>
        <dbReference type="Proteomes" id="UP000762676"/>
    </source>
</evidence>
<comment type="caution">
    <text evidence="3">The sequence shown here is derived from an EMBL/GenBank/DDBJ whole genome shotgun (WGS) entry which is preliminary data.</text>
</comment>